<dbReference type="EMBL" id="JH658086">
    <property type="protein sequence ID" value="EXM14085.1"/>
    <property type="molecule type" value="Genomic_DNA"/>
</dbReference>
<evidence type="ECO:0000256" key="6">
    <source>
        <dbReference type="SAM" id="MobiDB-lite"/>
    </source>
</evidence>
<evidence type="ECO:0000256" key="3">
    <source>
        <dbReference type="ARBA" id="ARBA00022989"/>
    </source>
</evidence>
<keyword evidence="2 7" id="KW-0812">Transmembrane</keyword>
<evidence type="ECO:0000256" key="1">
    <source>
        <dbReference type="ARBA" id="ARBA00004141"/>
    </source>
</evidence>
<feature type="transmembrane region" description="Helical" evidence="7">
    <location>
        <begin position="234"/>
        <end position="261"/>
    </location>
</feature>
<accession>X0M054</accession>
<dbReference type="OrthoDB" id="5429740at2759"/>
<dbReference type="Pfam" id="PF20684">
    <property type="entry name" value="Fung_rhodopsin"/>
    <property type="match status" value="1"/>
</dbReference>
<evidence type="ECO:0000313" key="9">
    <source>
        <dbReference type="EMBL" id="EXM14085.1"/>
    </source>
</evidence>
<name>X0M054_FUSOX</name>
<feature type="transmembrane region" description="Helical" evidence="7">
    <location>
        <begin position="281"/>
        <end position="301"/>
    </location>
</feature>
<feature type="transmembrane region" description="Helical" evidence="7">
    <location>
        <begin position="117"/>
        <end position="141"/>
    </location>
</feature>
<evidence type="ECO:0000259" key="8">
    <source>
        <dbReference type="Pfam" id="PF20684"/>
    </source>
</evidence>
<feature type="domain" description="Rhodopsin" evidence="8">
    <location>
        <begin position="59"/>
        <end position="298"/>
    </location>
</feature>
<organism evidence="9">
    <name type="scientific">Fusarium oxysporum f. sp. vasinfectum 25433</name>
    <dbReference type="NCBI Taxonomy" id="1089449"/>
    <lineage>
        <taxon>Eukaryota</taxon>
        <taxon>Fungi</taxon>
        <taxon>Dikarya</taxon>
        <taxon>Ascomycota</taxon>
        <taxon>Pezizomycotina</taxon>
        <taxon>Sordariomycetes</taxon>
        <taxon>Hypocreomycetidae</taxon>
        <taxon>Hypocreales</taxon>
        <taxon>Nectriaceae</taxon>
        <taxon>Fusarium</taxon>
        <taxon>Fusarium oxysporum species complex</taxon>
    </lineage>
</organism>
<evidence type="ECO:0000256" key="5">
    <source>
        <dbReference type="ARBA" id="ARBA00038359"/>
    </source>
</evidence>
<feature type="transmembrane region" description="Helical" evidence="7">
    <location>
        <begin position="76"/>
        <end position="97"/>
    </location>
</feature>
<comment type="similarity">
    <text evidence="5">Belongs to the SAT4 family.</text>
</comment>
<feature type="region of interest" description="Disordered" evidence="6">
    <location>
        <begin position="1"/>
        <end position="23"/>
    </location>
</feature>
<dbReference type="HOGENOM" id="CLU_028200_3_4_1"/>
<evidence type="ECO:0000256" key="4">
    <source>
        <dbReference type="ARBA" id="ARBA00023136"/>
    </source>
</evidence>
<dbReference type="GO" id="GO:0016020">
    <property type="term" value="C:membrane"/>
    <property type="evidence" value="ECO:0007669"/>
    <property type="project" value="UniProtKB-SubCell"/>
</dbReference>
<dbReference type="PANTHER" id="PTHR33048">
    <property type="entry name" value="PTH11-LIKE INTEGRAL MEMBRANE PROTEIN (AFU_ORTHOLOGUE AFUA_5G11245)"/>
    <property type="match status" value="1"/>
</dbReference>
<evidence type="ECO:0000256" key="7">
    <source>
        <dbReference type="SAM" id="Phobius"/>
    </source>
</evidence>
<reference evidence="9" key="1">
    <citation type="submission" date="2011-11" db="EMBL/GenBank/DDBJ databases">
        <title>The Genome Sequence of Fusarium oxysporum Cotton.</title>
        <authorList>
            <consortium name="The Broad Institute Genome Sequencing Platform"/>
            <person name="Ma L.-J."/>
            <person name="Gale L.R."/>
            <person name="Schwartz D.C."/>
            <person name="Zhou S."/>
            <person name="Corby-Kistler H."/>
            <person name="Young S.K."/>
            <person name="Zeng Q."/>
            <person name="Gargeya S."/>
            <person name="Fitzgerald M."/>
            <person name="Haas B."/>
            <person name="Abouelleil A."/>
            <person name="Alvarado L."/>
            <person name="Arachchi H.M."/>
            <person name="Berlin A."/>
            <person name="Brown A."/>
            <person name="Chapman S.B."/>
            <person name="Chen Z."/>
            <person name="Dunbar C."/>
            <person name="Freedman E."/>
            <person name="Gearin G."/>
            <person name="Goldberg J."/>
            <person name="Griggs A."/>
            <person name="Gujja S."/>
            <person name="Heiman D."/>
            <person name="Howarth C."/>
            <person name="Larson L."/>
            <person name="Lui A."/>
            <person name="MacDonald P.J.P."/>
            <person name="Montmayeur A."/>
            <person name="Murphy C."/>
            <person name="Neiman D."/>
            <person name="Pearson M."/>
            <person name="Priest M."/>
            <person name="Roberts A."/>
            <person name="Saif S."/>
            <person name="Shea T."/>
            <person name="Shenoy N."/>
            <person name="Sisk P."/>
            <person name="Stolte C."/>
            <person name="Sykes S."/>
            <person name="Wortman J."/>
            <person name="Nusbaum C."/>
            <person name="Birren B."/>
        </authorList>
    </citation>
    <scope>NUCLEOTIDE SEQUENCE [LARGE SCALE GENOMIC DNA]</scope>
    <source>
        <strain evidence="9">25433</strain>
    </source>
</reference>
<evidence type="ECO:0000256" key="2">
    <source>
        <dbReference type="ARBA" id="ARBA00022692"/>
    </source>
</evidence>
<sequence length="382" mass="42020">MQTTVSDVDDLPDRRPAHWESQSPPDIMGRDVVIESKAVTILVTSYLFTSLAALFVAGRMFSRYRKLGRLAPDDYLILLSLAIVVTSVGLLTAAVLYGYGSHAGTLSIPDLERAQFLWAMSLAIGSLGTVFPKLAVVSLLSQVLFPSPRQLRVLWGLAVACLLSNTAVITLHFAQCKPASAFWTVDAEAKCWDPIYATVTAFSSSAFLAIVDFYLALYPAAVLWSLEMHLRKKLALSVALSFGICAGVVATYKCVTLPGLLSKVDRTFATADVAIWQLTEANSVIIAACIPMLLPLVELWFGKDLLAGGQRTLRRVDITLDRMEEVCNKAPDGGQQTELLQRQSLESILLLERPSVDEEHGRRWQAVTARIQNIRQRQQRPS</sequence>
<gene>
    <name evidence="9" type="ORF">FOTG_17490</name>
</gene>
<protein>
    <recommendedName>
        <fullName evidence="8">Rhodopsin domain-containing protein</fullName>
    </recommendedName>
</protein>
<dbReference type="InterPro" id="IPR049326">
    <property type="entry name" value="Rhodopsin_dom_fungi"/>
</dbReference>
<dbReference type="AlphaFoldDB" id="X0M054"/>
<dbReference type="InterPro" id="IPR052337">
    <property type="entry name" value="SAT4-like"/>
</dbReference>
<dbReference type="PANTHER" id="PTHR33048:SF155">
    <property type="entry name" value="INTEGRAL MEMBRANE PROTEIN"/>
    <property type="match status" value="1"/>
</dbReference>
<feature type="transmembrane region" description="Helical" evidence="7">
    <location>
        <begin position="195"/>
        <end position="222"/>
    </location>
</feature>
<keyword evidence="4 7" id="KW-0472">Membrane</keyword>
<proteinExistence type="inferred from homology"/>
<dbReference type="Proteomes" id="UP000030701">
    <property type="component" value="Unassembled WGS sequence"/>
</dbReference>
<comment type="subcellular location">
    <subcellularLocation>
        <location evidence="1">Membrane</location>
        <topology evidence="1">Multi-pass membrane protein</topology>
    </subcellularLocation>
</comment>
<reference evidence="9" key="2">
    <citation type="submission" date="2012-05" db="EMBL/GenBank/DDBJ databases">
        <title>The Genome Annotation of Fusarium oxysporum Cotton.</title>
        <authorList>
            <consortium name="The Broad Institute Genomics Platform"/>
            <person name="Ma L.-J."/>
            <person name="Corby-Kistler H."/>
            <person name="Broz K."/>
            <person name="Gale L.R."/>
            <person name="Jonkers W."/>
            <person name="O'Donnell K."/>
            <person name="Ploetz R."/>
            <person name="Steinberg C."/>
            <person name="Schwartz D.C."/>
            <person name="VanEtten H."/>
            <person name="Zhou S."/>
            <person name="Young S.K."/>
            <person name="Zeng Q."/>
            <person name="Gargeya S."/>
            <person name="Fitzgerald M."/>
            <person name="Abouelleil A."/>
            <person name="Alvarado L."/>
            <person name="Chapman S.B."/>
            <person name="Gainer-Dewar J."/>
            <person name="Goldberg J."/>
            <person name="Griggs A."/>
            <person name="Gujja S."/>
            <person name="Hansen M."/>
            <person name="Howarth C."/>
            <person name="Imamovic A."/>
            <person name="Ireland A."/>
            <person name="Larimer J."/>
            <person name="McCowan C."/>
            <person name="Murphy C."/>
            <person name="Pearson M."/>
            <person name="Poon T.W."/>
            <person name="Priest M."/>
            <person name="Roberts A."/>
            <person name="Saif S."/>
            <person name="Shea T."/>
            <person name="Sykes S."/>
            <person name="Wortman J."/>
            <person name="Nusbaum C."/>
            <person name="Birren B."/>
        </authorList>
    </citation>
    <scope>NUCLEOTIDE SEQUENCE</scope>
    <source>
        <strain evidence="9">25433</strain>
    </source>
</reference>
<keyword evidence="3 7" id="KW-1133">Transmembrane helix</keyword>
<feature type="transmembrane region" description="Helical" evidence="7">
    <location>
        <begin position="38"/>
        <end position="56"/>
    </location>
</feature>
<feature type="transmembrane region" description="Helical" evidence="7">
    <location>
        <begin position="153"/>
        <end position="175"/>
    </location>
</feature>